<dbReference type="RefSeq" id="XP_022313021.1">
    <property type="nucleotide sequence ID" value="XM_022457313.1"/>
</dbReference>
<dbReference type="KEGG" id="cvn:111118030"/>
<evidence type="ECO:0000256" key="1">
    <source>
        <dbReference type="SAM" id="Phobius"/>
    </source>
</evidence>
<organism evidence="2 3">
    <name type="scientific">Crassostrea virginica</name>
    <name type="common">Eastern oyster</name>
    <dbReference type="NCBI Taxonomy" id="6565"/>
    <lineage>
        <taxon>Eukaryota</taxon>
        <taxon>Metazoa</taxon>
        <taxon>Spiralia</taxon>
        <taxon>Lophotrochozoa</taxon>
        <taxon>Mollusca</taxon>
        <taxon>Bivalvia</taxon>
        <taxon>Autobranchia</taxon>
        <taxon>Pteriomorphia</taxon>
        <taxon>Ostreida</taxon>
        <taxon>Ostreoidea</taxon>
        <taxon>Ostreidae</taxon>
        <taxon>Crassostrea</taxon>
    </lineage>
</organism>
<gene>
    <name evidence="3 4" type="primary">LOC111118030</name>
</gene>
<dbReference type="RefSeq" id="XP_022313020.1">
    <property type="nucleotide sequence ID" value="XM_022457312.1"/>
</dbReference>
<keyword evidence="1" id="KW-0472">Membrane</keyword>
<reference evidence="3 4" key="1">
    <citation type="submission" date="2025-04" db="UniProtKB">
        <authorList>
            <consortium name="RefSeq"/>
        </authorList>
    </citation>
    <scope>IDENTIFICATION</scope>
    <source>
        <tissue evidence="3 4">Whole sample</tissue>
    </source>
</reference>
<evidence type="ECO:0000313" key="2">
    <source>
        <dbReference type="Proteomes" id="UP000694844"/>
    </source>
</evidence>
<evidence type="ECO:0000313" key="4">
    <source>
        <dbReference type="RefSeq" id="XP_022313021.1"/>
    </source>
</evidence>
<protein>
    <submittedName>
        <fullName evidence="3 4">Uncharacterized protein LOC111118030</fullName>
    </submittedName>
</protein>
<keyword evidence="1" id="KW-1133">Transmembrane helix</keyword>
<accession>A0A8B8CBH2</accession>
<dbReference type="Proteomes" id="UP000694844">
    <property type="component" value="Chromosome 2"/>
</dbReference>
<sequence length="173" mass="19108">MSQRPTFRPYNEYQQRQRNIVNHKDEFGPKLFKQMVVGFVCAGLLGLILLILGAVFMKDALKSEYSISVMLCVFGMVAGLLIVVGTFILGKLSISRKWLKASPQPQNSQCFQTCSVVYTPSQDPIATHDLPPAYDTIMLTELVPGTVLESSPAAVLPPKYCDVVALPDYGEHV</sequence>
<feature type="transmembrane region" description="Helical" evidence="1">
    <location>
        <begin position="68"/>
        <end position="90"/>
    </location>
</feature>
<dbReference type="AlphaFoldDB" id="A0A8B8CBH2"/>
<evidence type="ECO:0000313" key="3">
    <source>
        <dbReference type="RefSeq" id="XP_022313020.1"/>
    </source>
</evidence>
<dbReference type="OrthoDB" id="6046315at2759"/>
<dbReference type="GeneID" id="111118030"/>
<feature type="transmembrane region" description="Helical" evidence="1">
    <location>
        <begin position="36"/>
        <end position="56"/>
    </location>
</feature>
<name>A0A8B8CBH2_CRAVI</name>
<proteinExistence type="predicted"/>
<keyword evidence="2" id="KW-1185">Reference proteome</keyword>
<keyword evidence="1" id="KW-0812">Transmembrane</keyword>